<dbReference type="AlphaFoldDB" id="A0A814P0B3"/>
<reference evidence="1" key="1">
    <citation type="submission" date="2021-02" db="EMBL/GenBank/DDBJ databases">
        <authorList>
            <person name="Nowell W R."/>
        </authorList>
    </citation>
    <scope>NUCLEOTIDE SEQUENCE</scope>
</reference>
<dbReference type="EMBL" id="CAJNOO010001113">
    <property type="protein sequence ID" value="CAF1098247.1"/>
    <property type="molecule type" value="Genomic_DNA"/>
</dbReference>
<evidence type="ECO:0000313" key="2">
    <source>
        <dbReference type="Proteomes" id="UP000663882"/>
    </source>
</evidence>
<comment type="caution">
    <text evidence="1">The sequence shown here is derived from an EMBL/GenBank/DDBJ whole genome shotgun (WGS) entry which is preliminary data.</text>
</comment>
<sequence>MDTQLYIHISPKFRTLRQGYLGSASGLTCYFCANCPVPFNPYASSVREVPSNSGYCAKKSTSSQHGALATRGPAEYGLCYFRGCRWLTESTTGRQIFTCCCTSSYCNTGSKTSKLTITVFFGALALLAVNRYV</sequence>
<protein>
    <submittedName>
        <fullName evidence="1">Uncharacterized protein</fullName>
    </submittedName>
</protein>
<dbReference type="Proteomes" id="UP000663882">
    <property type="component" value="Unassembled WGS sequence"/>
</dbReference>
<evidence type="ECO:0000313" key="1">
    <source>
        <dbReference type="EMBL" id="CAF1098247.1"/>
    </source>
</evidence>
<proteinExistence type="predicted"/>
<gene>
    <name evidence="1" type="ORF">RFH988_LOCUS19170</name>
</gene>
<accession>A0A814P0B3</accession>
<name>A0A814P0B3_9BILA</name>
<organism evidence="1 2">
    <name type="scientific">Rotaria sordida</name>
    <dbReference type="NCBI Taxonomy" id="392033"/>
    <lineage>
        <taxon>Eukaryota</taxon>
        <taxon>Metazoa</taxon>
        <taxon>Spiralia</taxon>
        <taxon>Gnathifera</taxon>
        <taxon>Rotifera</taxon>
        <taxon>Eurotatoria</taxon>
        <taxon>Bdelloidea</taxon>
        <taxon>Philodinida</taxon>
        <taxon>Philodinidae</taxon>
        <taxon>Rotaria</taxon>
    </lineage>
</organism>
<dbReference type="OrthoDB" id="10051354at2759"/>